<dbReference type="InterPro" id="IPR002104">
    <property type="entry name" value="Integrase_catalytic"/>
</dbReference>
<feature type="active site" evidence="10">
    <location>
        <position position="151"/>
    </location>
</feature>
<sequence length="303" mass="34804">MKEAPFQALGENFFKFMQVEKNASPMTLEAYSLDLSDFEKFLDAEAVSSPKEADDRLVRLYFTHLYDKGYKRTSLSRKISALRTFYKYLMREGLITENPFALTTLPKKELRLPHFLYAKELEALFQSFDASKALDQRDLALFEILYATGIRVSECCNVKLSHIDFSLGTIFVKGKGNKERYTPIGSFALDAIDRYTKNGRLHLLKKSSHKDSEYLFLNHLGTPITDRGIRHVVTKRMKKVSLTLHASPHSLRHTFATHLLDNGADIRAVQDLLGHENLSTTQLYTHVTKERLKNVYQQAHPRA</sequence>
<comment type="function">
    <text evidence="10">Site-specific tyrosine recombinase, which acts by catalyzing the cutting and rejoining of the recombining DNA molecules. The XerC-XerD complex is essential to convert dimers of the bacterial chromosome into monomers to permit their segregation at cell division. It also contributes to the segregational stability of plasmids.</text>
</comment>
<evidence type="ECO:0000259" key="13">
    <source>
        <dbReference type="PROSITE" id="PS51900"/>
    </source>
</evidence>
<dbReference type="NCBIfam" id="NF040815">
    <property type="entry name" value="recomb_XerA_Arch"/>
    <property type="match status" value="1"/>
</dbReference>
<keyword evidence="6 10" id="KW-0229">DNA integration</keyword>
<evidence type="ECO:0000256" key="1">
    <source>
        <dbReference type="ARBA" id="ARBA00004496"/>
    </source>
</evidence>
<evidence type="ECO:0000256" key="3">
    <source>
        <dbReference type="ARBA" id="ARBA00022490"/>
    </source>
</evidence>
<feature type="active site" evidence="10">
    <location>
        <position position="275"/>
    </location>
</feature>
<dbReference type="Pfam" id="PF02899">
    <property type="entry name" value="Phage_int_SAM_1"/>
    <property type="match status" value="1"/>
</dbReference>
<evidence type="ECO:0000256" key="4">
    <source>
        <dbReference type="ARBA" id="ARBA00022618"/>
    </source>
</evidence>
<evidence type="ECO:0000256" key="10">
    <source>
        <dbReference type="HAMAP-Rule" id="MF_01808"/>
    </source>
</evidence>
<dbReference type="InterPro" id="IPR013762">
    <property type="entry name" value="Integrase-like_cat_sf"/>
</dbReference>
<dbReference type="PANTHER" id="PTHR30349:SF77">
    <property type="entry name" value="TYROSINE RECOMBINASE XERC"/>
    <property type="match status" value="1"/>
</dbReference>
<evidence type="ECO:0000259" key="12">
    <source>
        <dbReference type="PROSITE" id="PS51898"/>
    </source>
</evidence>
<dbReference type="SUPFAM" id="SSF56349">
    <property type="entry name" value="DNA breaking-rejoining enzymes"/>
    <property type="match status" value="1"/>
</dbReference>
<comment type="subcellular location">
    <subcellularLocation>
        <location evidence="1 10">Cytoplasm</location>
    </subcellularLocation>
</comment>
<evidence type="ECO:0000256" key="7">
    <source>
        <dbReference type="ARBA" id="ARBA00023125"/>
    </source>
</evidence>
<dbReference type="EMBL" id="JBHSOZ010000003">
    <property type="protein sequence ID" value="MFC5712157.1"/>
    <property type="molecule type" value="Genomic_DNA"/>
</dbReference>
<evidence type="ECO:0000256" key="2">
    <source>
        <dbReference type="ARBA" id="ARBA00006657"/>
    </source>
</evidence>
<keyword evidence="4 10" id="KW-0132">Cell division</keyword>
<evidence type="ECO:0000256" key="11">
    <source>
        <dbReference type="NCBIfam" id="TIGR02224"/>
    </source>
</evidence>
<dbReference type="RefSeq" id="WP_385939219.1">
    <property type="nucleotide sequence ID" value="NZ_JBHSOZ010000003.1"/>
</dbReference>
<feature type="active site" description="O-(3'-phospho-DNA)-tyrosine intermediate" evidence="10">
    <location>
        <position position="284"/>
    </location>
</feature>
<dbReference type="InterPro" id="IPR004107">
    <property type="entry name" value="Integrase_SAM-like_N"/>
</dbReference>
<dbReference type="Pfam" id="PF00589">
    <property type="entry name" value="Phage_integrase"/>
    <property type="match status" value="1"/>
</dbReference>
<name>A0ABW0YL94_9BACI</name>
<proteinExistence type="inferred from homology"/>
<gene>
    <name evidence="10 14" type="primary">xerC</name>
    <name evidence="14" type="ORF">ACFPU1_05145</name>
</gene>
<feature type="domain" description="Tyr recombinase" evidence="12">
    <location>
        <begin position="111"/>
        <end position="297"/>
    </location>
</feature>
<feature type="active site" evidence="10">
    <location>
        <position position="249"/>
    </location>
</feature>
<dbReference type="InterPro" id="IPR050090">
    <property type="entry name" value="Tyrosine_recombinase_XerCD"/>
</dbReference>
<dbReference type="Proteomes" id="UP001596142">
    <property type="component" value="Unassembled WGS sequence"/>
</dbReference>
<dbReference type="CDD" id="cd00798">
    <property type="entry name" value="INT_XerDC_C"/>
    <property type="match status" value="1"/>
</dbReference>
<reference evidence="15" key="1">
    <citation type="journal article" date="2019" name="Int. J. Syst. Evol. Microbiol.">
        <title>The Global Catalogue of Microorganisms (GCM) 10K type strain sequencing project: providing services to taxonomists for standard genome sequencing and annotation.</title>
        <authorList>
            <consortium name="The Broad Institute Genomics Platform"/>
            <consortium name="The Broad Institute Genome Sequencing Center for Infectious Disease"/>
            <person name="Wu L."/>
            <person name="Ma J."/>
        </authorList>
    </citation>
    <scope>NUCLEOTIDE SEQUENCE [LARGE SCALE GENOMIC DNA]</scope>
    <source>
        <strain evidence="15">CECT 7184</strain>
    </source>
</reference>
<keyword evidence="5 10" id="KW-0159">Chromosome partition</keyword>
<keyword evidence="15" id="KW-1185">Reference proteome</keyword>
<dbReference type="InterPro" id="IPR011010">
    <property type="entry name" value="DNA_brk_join_enz"/>
</dbReference>
<keyword evidence="9 10" id="KW-0131">Cell cycle</keyword>
<dbReference type="Gene3D" id="1.10.443.10">
    <property type="entry name" value="Intergrase catalytic core"/>
    <property type="match status" value="1"/>
</dbReference>
<comment type="subunit">
    <text evidence="10">Forms a cyclic heterotetrameric complex composed of two molecules of XerC and two molecules of XerD.</text>
</comment>
<dbReference type="PROSITE" id="PS51900">
    <property type="entry name" value="CB"/>
    <property type="match status" value="1"/>
</dbReference>
<dbReference type="HAMAP" id="MF_01808">
    <property type="entry name" value="Recomb_XerC_XerD"/>
    <property type="match status" value="1"/>
</dbReference>
<dbReference type="InterPro" id="IPR023009">
    <property type="entry name" value="Tyrosine_recombinase_XerC/XerD"/>
</dbReference>
<dbReference type="NCBIfam" id="TIGR02224">
    <property type="entry name" value="recomb_XerC"/>
    <property type="match status" value="1"/>
</dbReference>
<dbReference type="PANTHER" id="PTHR30349">
    <property type="entry name" value="PHAGE INTEGRASE-RELATED"/>
    <property type="match status" value="1"/>
</dbReference>
<evidence type="ECO:0000256" key="5">
    <source>
        <dbReference type="ARBA" id="ARBA00022829"/>
    </source>
</evidence>
<keyword evidence="7 10" id="KW-0238">DNA-binding</keyword>
<dbReference type="PROSITE" id="PS51898">
    <property type="entry name" value="TYR_RECOMBINASE"/>
    <property type="match status" value="1"/>
</dbReference>
<protein>
    <recommendedName>
        <fullName evidence="10 11">Tyrosine recombinase XerC</fullName>
    </recommendedName>
</protein>
<organism evidence="14 15">
    <name type="scientific">Thalassorhabdus alkalitolerans</name>
    <dbReference type="NCBI Taxonomy" id="2282697"/>
    <lineage>
        <taxon>Bacteria</taxon>
        <taxon>Bacillati</taxon>
        <taxon>Bacillota</taxon>
        <taxon>Bacilli</taxon>
        <taxon>Bacillales</taxon>
        <taxon>Bacillaceae</taxon>
        <taxon>Thalassorhabdus</taxon>
    </lineage>
</organism>
<feature type="active site" evidence="10">
    <location>
        <position position="175"/>
    </location>
</feature>
<dbReference type="Gene3D" id="1.10.150.130">
    <property type="match status" value="1"/>
</dbReference>
<evidence type="ECO:0000256" key="8">
    <source>
        <dbReference type="ARBA" id="ARBA00023172"/>
    </source>
</evidence>
<comment type="similarity">
    <text evidence="2 10">Belongs to the 'phage' integrase family. XerC subfamily.</text>
</comment>
<dbReference type="InterPro" id="IPR011931">
    <property type="entry name" value="Recomb_XerC"/>
</dbReference>
<evidence type="ECO:0000256" key="9">
    <source>
        <dbReference type="ARBA" id="ARBA00023306"/>
    </source>
</evidence>
<dbReference type="InterPro" id="IPR044068">
    <property type="entry name" value="CB"/>
</dbReference>
<keyword evidence="8 10" id="KW-0233">DNA recombination</keyword>
<accession>A0ABW0YL94</accession>
<feature type="active site" evidence="10">
    <location>
        <position position="252"/>
    </location>
</feature>
<evidence type="ECO:0000256" key="6">
    <source>
        <dbReference type="ARBA" id="ARBA00022908"/>
    </source>
</evidence>
<dbReference type="NCBIfam" id="NF001399">
    <property type="entry name" value="PRK00283.1"/>
    <property type="match status" value="1"/>
</dbReference>
<evidence type="ECO:0000313" key="14">
    <source>
        <dbReference type="EMBL" id="MFC5712157.1"/>
    </source>
</evidence>
<feature type="domain" description="Core-binding (CB)" evidence="13">
    <location>
        <begin position="4"/>
        <end position="90"/>
    </location>
</feature>
<dbReference type="InterPro" id="IPR010998">
    <property type="entry name" value="Integrase_recombinase_N"/>
</dbReference>
<keyword evidence="3 10" id="KW-0963">Cytoplasm</keyword>
<comment type="caution">
    <text evidence="14">The sequence shown here is derived from an EMBL/GenBank/DDBJ whole genome shotgun (WGS) entry which is preliminary data.</text>
</comment>
<evidence type="ECO:0000313" key="15">
    <source>
        <dbReference type="Proteomes" id="UP001596142"/>
    </source>
</evidence>